<dbReference type="CDD" id="cd23763">
    <property type="entry name" value="ASKHA_ATPase_ROK"/>
    <property type="match status" value="1"/>
</dbReference>
<dbReference type="PANTHER" id="PTHR18964">
    <property type="entry name" value="ROK (REPRESSOR, ORF, KINASE) FAMILY"/>
    <property type="match status" value="1"/>
</dbReference>
<evidence type="ECO:0000313" key="3">
    <source>
        <dbReference type="EMBL" id="NSF75036.1"/>
    </source>
</evidence>
<evidence type="ECO:0000313" key="4">
    <source>
        <dbReference type="Proteomes" id="UP000822152"/>
    </source>
</evidence>
<dbReference type="Proteomes" id="UP000822152">
    <property type="component" value="Unassembled WGS sequence"/>
</dbReference>
<gene>
    <name evidence="3" type="ORF">G4952_14810</name>
</gene>
<dbReference type="InterPro" id="IPR043129">
    <property type="entry name" value="ATPase_NBD"/>
</dbReference>
<comment type="caution">
    <text evidence="3">The sequence shown here is derived from an EMBL/GenBank/DDBJ whole genome shotgun (WGS) entry which is preliminary data.</text>
</comment>
<evidence type="ECO:0000256" key="2">
    <source>
        <dbReference type="SAM" id="Phobius"/>
    </source>
</evidence>
<feature type="transmembrane region" description="Helical" evidence="2">
    <location>
        <begin position="244"/>
        <end position="263"/>
    </location>
</feature>
<organism evidence="3 4">
    <name type="scientific">Blautia wexlerae</name>
    <dbReference type="NCBI Taxonomy" id="418240"/>
    <lineage>
        <taxon>Bacteria</taxon>
        <taxon>Bacillati</taxon>
        <taxon>Bacillota</taxon>
        <taxon>Clostridia</taxon>
        <taxon>Lachnospirales</taxon>
        <taxon>Lachnospiraceae</taxon>
        <taxon>Blautia</taxon>
    </lineage>
</organism>
<sequence length="425" mass="48149">MEKIISQLKTHNKLINIVRCQPGISKTALAEYLKVSWPTASATIDNLKKAGIFQTSDVLSINPDFAYMIGLSVGSAQIKLTIIDMNFSPVSSEFFNKLISDLNLFEDARRYMTENKKTISNYIFFQTPDNLFDLQEKLDSVIADITKLVMHQDDFHMNIVSLGIAFTGAIDNIGKKIVRSHNLEYLSDKPLNAIIYPNRLEFFEQKGINLYIDNNSNASVIAEKYNMYQPDSTNYKYRNKKNMMILYLGAGIGAGLIFNNGLYRGASNFAGELGHIELPPYPGKRFKAIEPSCSCGSCECLDYRIRNDVFEMTKESFSELNSAAIREYLTANPEKFEIFTYYIGKMTNLLIDLLNLDLIVFTGKFKEVANYMWPLLYKQIAANKLSYIANACEFKASNLGAISPAVGIAICSYFDKIDEEIKWQF</sequence>
<keyword evidence="2" id="KW-0812">Transmembrane</keyword>
<accession>A0ABX2GSA6</accession>
<keyword evidence="2" id="KW-1133">Transmembrane helix</keyword>
<dbReference type="Gene3D" id="3.30.420.40">
    <property type="match status" value="2"/>
</dbReference>
<name>A0ABX2GSA6_9FIRM</name>
<reference evidence="3 4" key="1">
    <citation type="journal article" date="2020" name="Cell Host Microbe">
        <title>Functional and Genomic Variation between Human-Derived Isolates of Lachnospiraceae Reveals Inter- and Intra-Species Diversity.</title>
        <authorList>
            <person name="Sorbara M.T."/>
            <person name="Littmann E.R."/>
            <person name="Fontana E."/>
            <person name="Moody T.U."/>
            <person name="Kohout C.E."/>
            <person name="Gjonbalaj M."/>
            <person name="Eaton V."/>
            <person name="Seok R."/>
            <person name="Leiner I.M."/>
            <person name="Pamer E.G."/>
        </authorList>
    </citation>
    <scope>NUCLEOTIDE SEQUENCE [LARGE SCALE GENOMIC DNA]</scope>
    <source>
        <strain evidence="3 4">MSK.20.11</strain>
    </source>
</reference>
<keyword evidence="4" id="KW-1185">Reference proteome</keyword>
<dbReference type="InterPro" id="IPR049874">
    <property type="entry name" value="ROK_cs"/>
</dbReference>
<dbReference type="SUPFAM" id="SSF53067">
    <property type="entry name" value="Actin-like ATPase domain"/>
    <property type="match status" value="2"/>
</dbReference>
<dbReference type="InterPro" id="IPR000600">
    <property type="entry name" value="ROK"/>
</dbReference>
<keyword evidence="2" id="KW-0472">Membrane</keyword>
<proteinExistence type="inferred from homology"/>
<dbReference type="PROSITE" id="PS01125">
    <property type="entry name" value="ROK"/>
    <property type="match status" value="1"/>
</dbReference>
<dbReference type="PANTHER" id="PTHR18964:SF149">
    <property type="entry name" value="BIFUNCTIONAL UDP-N-ACETYLGLUCOSAMINE 2-EPIMERASE_N-ACETYLMANNOSAMINE KINASE"/>
    <property type="match status" value="1"/>
</dbReference>
<dbReference type="RefSeq" id="WP_173744273.1">
    <property type="nucleotide sequence ID" value="NZ_JAAIPF010000043.1"/>
</dbReference>
<comment type="similarity">
    <text evidence="1">Belongs to the ROK (NagC/XylR) family.</text>
</comment>
<dbReference type="EMBL" id="JAAIPF010000043">
    <property type="protein sequence ID" value="NSF75036.1"/>
    <property type="molecule type" value="Genomic_DNA"/>
</dbReference>
<protein>
    <submittedName>
        <fullName evidence="3">ROK family protein</fullName>
    </submittedName>
</protein>
<dbReference type="Pfam" id="PF00480">
    <property type="entry name" value="ROK"/>
    <property type="match status" value="1"/>
</dbReference>
<evidence type="ECO:0000256" key="1">
    <source>
        <dbReference type="ARBA" id="ARBA00006479"/>
    </source>
</evidence>